<dbReference type="AlphaFoldDB" id="U5DA15"/>
<organism evidence="2 3">
    <name type="scientific">Amborella trichopoda</name>
    <dbReference type="NCBI Taxonomy" id="13333"/>
    <lineage>
        <taxon>Eukaryota</taxon>
        <taxon>Viridiplantae</taxon>
        <taxon>Streptophyta</taxon>
        <taxon>Embryophyta</taxon>
        <taxon>Tracheophyta</taxon>
        <taxon>Spermatophyta</taxon>
        <taxon>Magnoliopsida</taxon>
        <taxon>Amborellales</taxon>
        <taxon>Amborellaceae</taxon>
        <taxon>Amborella</taxon>
    </lineage>
</organism>
<protein>
    <submittedName>
        <fullName evidence="2">Uncharacterized protein</fullName>
    </submittedName>
</protein>
<dbReference type="HOGENOM" id="CLU_105586_0_0_1"/>
<evidence type="ECO:0000256" key="1">
    <source>
        <dbReference type="SAM" id="MobiDB-lite"/>
    </source>
</evidence>
<sequence>MEYLSLEGETKSLFDDLHSIFGWINKPPKGKRKRKGTGSPDLICATPTRGARASGKGPSTLGSFPSPPPAKCVRGKASTTSNPHPVTSSSTPRVDSEATAARTEVSGPSNFDSSSKPARASVIMEAVIPPIASSLAPRLKLETIVAQPKVSSLTSFRLVHEPTRAPSSVVETTTPLSTSPIGSPACLSLSLPLHFC</sequence>
<gene>
    <name evidence="2" type="ORF">AMTR_s00044p00187910</name>
</gene>
<dbReference type="EMBL" id="KI392384">
    <property type="protein sequence ID" value="ERN17233.1"/>
    <property type="molecule type" value="Genomic_DNA"/>
</dbReference>
<feature type="compositionally biased region" description="Polar residues" evidence="1">
    <location>
        <begin position="106"/>
        <end position="116"/>
    </location>
</feature>
<keyword evidence="3" id="KW-1185">Reference proteome</keyword>
<name>U5DA15_AMBTC</name>
<reference evidence="3" key="1">
    <citation type="journal article" date="2013" name="Science">
        <title>The Amborella genome and the evolution of flowering plants.</title>
        <authorList>
            <consortium name="Amborella Genome Project"/>
        </authorList>
    </citation>
    <scope>NUCLEOTIDE SEQUENCE [LARGE SCALE GENOMIC DNA]</scope>
</reference>
<feature type="region of interest" description="Disordered" evidence="1">
    <location>
        <begin position="24"/>
        <end position="116"/>
    </location>
</feature>
<feature type="compositionally biased region" description="Polar residues" evidence="1">
    <location>
        <begin position="77"/>
        <end position="93"/>
    </location>
</feature>
<evidence type="ECO:0000313" key="3">
    <source>
        <dbReference type="Proteomes" id="UP000017836"/>
    </source>
</evidence>
<evidence type="ECO:0000313" key="2">
    <source>
        <dbReference type="EMBL" id="ERN17233.1"/>
    </source>
</evidence>
<proteinExistence type="predicted"/>
<accession>U5DA15</accession>
<dbReference type="Gramene" id="ERN17233">
    <property type="protein sequence ID" value="ERN17233"/>
    <property type="gene ID" value="AMTR_s00044p00187910"/>
</dbReference>
<dbReference type="Proteomes" id="UP000017836">
    <property type="component" value="Unassembled WGS sequence"/>
</dbReference>